<dbReference type="EMBL" id="PYLP01000002">
    <property type="protein sequence ID" value="PST41648.1"/>
    <property type="molecule type" value="Genomic_DNA"/>
</dbReference>
<protein>
    <submittedName>
        <fullName evidence="2">Nuclease</fullName>
    </submittedName>
</protein>
<comment type="caution">
    <text evidence="2">The sequence shown here is derived from an EMBL/GenBank/DDBJ whole genome shotgun (WGS) entry which is preliminary data.</text>
</comment>
<evidence type="ECO:0000313" key="3">
    <source>
        <dbReference type="Proteomes" id="UP000241201"/>
    </source>
</evidence>
<dbReference type="GeneID" id="77469949"/>
<evidence type="ECO:0000313" key="2">
    <source>
        <dbReference type="EMBL" id="PST41648.1"/>
    </source>
</evidence>
<dbReference type="RefSeq" id="WP_106987174.1">
    <property type="nucleotide sequence ID" value="NZ_PYLP01000002.1"/>
</dbReference>
<dbReference type="AlphaFoldDB" id="A0A2T3G291"/>
<evidence type="ECO:0000259" key="1">
    <source>
        <dbReference type="Pfam" id="PF08937"/>
    </source>
</evidence>
<accession>A0A2T3G291</accession>
<dbReference type="Pfam" id="PF08937">
    <property type="entry name" value="ThsB_TIR"/>
    <property type="match status" value="1"/>
</dbReference>
<dbReference type="Proteomes" id="UP000241201">
    <property type="component" value="Unassembled WGS sequence"/>
</dbReference>
<keyword evidence="3" id="KW-1185">Reference proteome</keyword>
<dbReference type="InterPro" id="IPR015032">
    <property type="entry name" value="ThsB__TIR-like_domain"/>
</dbReference>
<dbReference type="SUPFAM" id="SSF52206">
    <property type="entry name" value="Hypothetical protein MTH538"/>
    <property type="match status" value="1"/>
</dbReference>
<proteinExistence type="predicted"/>
<sequence length="135" mass="15664">MSKTHRLFISHSWKYSDQYETITGWFDEASYFNWINYSIPITNPVDFDSKKELKQKITNKINQVNCVVILAGMYAAHSEWIDYEIDEAVRLGKPIVGVKPWGNEKMPQKIQDYADEIVNWQSSSVVDAVKRNSNA</sequence>
<dbReference type="InterPro" id="IPR036490">
    <property type="entry name" value="ThsB_TIR-like_sf"/>
</dbReference>
<name>A0A2T3G291_9FIRM</name>
<feature type="domain" description="Thoeris protein ThsB TIR-like" evidence="1">
    <location>
        <begin position="8"/>
        <end position="104"/>
    </location>
</feature>
<reference evidence="3" key="1">
    <citation type="submission" date="2018-03" db="EMBL/GenBank/DDBJ databases">
        <title>Lachnoclostridium SNUG30370 gen.nov., sp.nov., isolated from human faeces.</title>
        <authorList>
            <person name="Seo B."/>
            <person name="Jeon K."/>
            <person name="Ko G."/>
        </authorList>
    </citation>
    <scope>NUCLEOTIDE SEQUENCE [LARGE SCALE GENOMIC DNA]</scope>
    <source>
        <strain evidence="3">SNUG30370</strain>
    </source>
</reference>
<gene>
    <name evidence="2" type="ORF">C7U55_02355</name>
</gene>
<dbReference type="Gene3D" id="3.40.50.9200">
    <property type="entry name" value="Hypothetical protein MTH538"/>
    <property type="match status" value="1"/>
</dbReference>
<organism evidence="2 3">
    <name type="scientific">Faecalibacillus faecis</name>
    <dbReference type="NCBI Taxonomy" id="1982628"/>
    <lineage>
        <taxon>Bacteria</taxon>
        <taxon>Bacillati</taxon>
        <taxon>Bacillota</taxon>
        <taxon>Erysipelotrichia</taxon>
        <taxon>Erysipelotrichales</taxon>
        <taxon>Coprobacillaceae</taxon>
        <taxon>Faecalibacillus</taxon>
    </lineage>
</organism>